<dbReference type="RefSeq" id="WP_183800527.1">
    <property type="nucleotide sequence ID" value="NZ_JACIII010000013.1"/>
</dbReference>
<gene>
    <name evidence="2" type="ORF">GGD69_005158</name>
</gene>
<keyword evidence="1" id="KW-0812">Transmembrane</keyword>
<protein>
    <submittedName>
        <fullName evidence="2">Uncharacterized protein</fullName>
    </submittedName>
</protein>
<feature type="transmembrane region" description="Helical" evidence="1">
    <location>
        <begin position="93"/>
        <end position="114"/>
    </location>
</feature>
<comment type="caution">
    <text evidence="2">The sequence shown here is derived from an EMBL/GenBank/DDBJ whole genome shotgun (WGS) entry which is preliminary data.</text>
</comment>
<name>A0AAW3V017_9BURK</name>
<organism evidence="2 3">
    <name type="scientific">Paraburkholderia fungorum</name>
    <dbReference type="NCBI Taxonomy" id="134537"/>
    <lineage>
        <taxon>Bacteria</taxon>
        <taxon>Pseudomonadati</taxon>
        <taxon>Pseudomonadota</taxon>
        <taxon>Betaproteobacteria</taxon>
        <taxon>Burkholderiales</taxon>
        <taxon>Burkholderiaceae</taxon>
        <taxon>Paraburkholderia</taxon>
    </lineage>
</organism>
<dbReference type="Proteomes" id="UP000518681">
    <property type="component" value="Unassembled WGS sequence"/>
</dbReference>
<sequence length="131" mass="13761">MNPFFPPGALEQKPLPPSTAERISSRLISVALVPALALQVIGAVPRHALRDVGFGAFGEALDGFFDLFHGALSAAIPRAASWVEALGATAAQVLYFGALTVLAGAFAASVVFGIRRAQKNFDRRVGGPQCW</sequence>
<evidence type="ECO:0000313" key="3">
    <source>
        <dbReference type="Proteomes" id="UP000518681"/>
    </source>
</evidence>
<accession>A0AAW3V017</accession>
<dbReference type="AlphaFoldDB" id="A0AAW3V017"/>
<evidence type="ECO:0000256" key="1">
    <source>
        <dbReference type="SAM" id="Phobius"/>
    </source>
</evidence>
<dbReference type="EMBL" id="JACIIK010000009">
    <property type="protein sequence ID" value="MBB6204264.1"/>
    <property type="molecule type" value="Genomic_DNA"/>
</dbReference>
<evidence type="ECO:0000313" key="2">
    <source>
        <dbReference type="EMBL" id="MBB6204264.1"/>
    </source>
</evidence>
<keyword evidence="1" id="KW-0472">Membrane</keyword>
<proteinExistence type="predicted"/>
<keyword evidence="1" id="KW-1133">Transmembrane helix</keyword>
<reference evidence="2 3" key="1">
    <citation type="submission" date="2020-08" db="EMBL/GenBank/DDBJ databases">
        <title>Genomic Encyclopedia of Type Strains, Phase IV (KMG-V): Genome sequencing to study the core and pangenomes of soil and plant-associated prokaryotes.</title>
        <authorList>
            <person name="Whitman W."/>
        </authorList>
    </citation>
    <scope>NUCLEOTIDE SEQUENCE [LARGE SCALE GENOMIC DNA]</scope>
    <source>
        <strain evidence="2 3">SEMIA 4013</strain>
    </source>
</reference>